<comment type="caution">
    <text evidence="4">The sequence shown here is derived from an EMBL/GenBank/DDBJ whole genome shotgun (WGS) entry which is preliminary data.</text>
</comment>
<evidence type="ECO:0000256" key="2">
    <source>
        <dbReference type="SAM" id="Phobius"/>
    </source>
</evidence>
<keyword evidence="2" id="KW-0812">Transmembrane</keyword>
<evidence type="ECO:0000259" key="3">
    <source>
        <dbReference type="Pfam" id="PF24788"/>
    </source>
</evidence>
<accession>A0ABQ8E7N3</accession>
<dbReference type="InterPro" id="IPR055311">
    <property type="entry name" value="PDCT1/2-like"/>
</dbReference>
<feature type="transmembrane region" description="Helical" evidence="2">
    <location>
        <begin position="118"/>
        <end position="138"/>
    </location>
</feature>
<dbReference type="PANTHER" id="PTHR34674">
    <property type="entry name" value="PHOSPHATIDYLCHOLINE:DIACYLGLYCEROL CHOLINEPHOSPHOTRANSFERASE 1-RELATED"/>
    <property type="match status" value="1"/>
</dbReference>
<reference evidence="4 5" key="1">
    <citation type="submission" date="2021-05" db="EMBL/GenBank/DDBJ databases">
        <title>Genome Assembly of Synthetic Allotetraploid Brassica napus Reveals Homoeologous Exchanges between Subgenomes.</title>
        <authorList>
            <person name="Davis J.T."/>
        </authorList>
    </citation>
    <scope>NUCLEOTIDE SEQUENCE [LARGE SCALE GENOMIC DNA]</scope>
    <source>
        <strain evidence="5">cv. Da-Ae</strain>
        <tissue evidence="4">Seedling</tissue>
    </source>
</reference>
<dbReference type="EMBL" id="JAGKQM010000002">
    <property type="protein sequence ID" value="KAH0937631.1"/>
    <property type="molecule type" value="Genomic_DNA"/>
</dbReference>
<evidence type="ECO:0000313" key="5">
    <source>
        <dbReference type="Proteomes" id="UP000824890"/>
    </source>
</evidence>
<name>A0ABQ8E7N3_BRANA</name>
<feature type="transmembrane region" description="Helical" evidence="2">
    <location>
        <begin position="145"/>
        <end position="167"/>
    </location>
</feature>
<feature type="transmembrane region" description="Helical" evidence="2">
    <location>
        <begin position="179"/>
        <end position="199"/>
    </location>
</feature>
<proteinExistence type="predicted"/>
<dbReference type="PANTHER" id="PTHR34674:SF4">
    <property type="entry name" value="SPHINGOMYELIN SYNTHASE-LIKE DOMAIN-CONTAINING PROTEIN"/>
    <property type="match status" value="1"/>
</dbReference>
<protein>
    <recommendedName>
        <fullName evidence="3">AtPDCT1/2 transmembrane domain-containing protein</fullName>
    </recommendedName>
</protein>
<dbReference type="Proteomes" id="UP000824890">
    <property type="component" value="Unassembled WGS sequence"/>
</dbReference>
<evidence type="ECO:0000256" key="1">
    <source>
        <dbReference type="SAM" id="MobiDB-lite"/>
    </source>
</evidence>
<keyword evidence="2" id="KW-1133">Transmembrane helix</keyword>
<organism evidence="4 5">
    <name type="scientific">Brassica napus</name>
    <name type="common">Rape</name>
    <dbReference type="NCBI Taxonomy" id="3708"/>
    <lineage>
        <taxon>Eukaryota</taxon>
        <taxon>Viridiplantae</taxon>
        <taxon>Streptophyta</taxon>
        <taxon>Embryophyta</taxon>
        <taxon>Tracheophyta</taxon>
        <taxon>Spermatophyta</taxon>
        <taxon>Magnoliopsida</taxon>
        <taxon>eudicotyledons</taxon>
        <taxon>Gunneridae</taxon>
        <taxon>Pentapetalae</taxon>
        <taxon>rosids</taxon>
        <taxon>malvids</taxon>
        <taxon>Brassicales</taxon>
        <taxon>Brassicaceae</taxon>
        <taxon>Brassiceae</taxon>
        <taxon>Brassica</taxon>
    </lineage>
</organism>
<dbReference type="Pfam" id="PF24788">
    <property type="entry name" value="AtPDCT1_2"/>
    <property type="match status" value="1"/>
</dbReference>
<gene>
    <name evidence="4" type="ORF">HID58_005092</name>
</gene>
<keyword evidence="2" id="KW-0472">Membrane</keyword>
<feature type="non-terminal residue" evidence="4">
    <location>
        <position position="1"/>
    </location>
</feature>
<evidence type="ECO:0000313" key="4">
    <source>
        <dbReference type="EMBL" id="KAH0937631.1"/>
    </source>
</evidence>
<feature type="domain" description="AtPDCT1/2 transmembrane" evidence="3">
    <location>
        <begin position="94"/>
        <end position="253"/>
    </location>
</feature>
<feature type="region of interest" description="Disordered" evidence="1">
    <location>
        <begin position="24"/>
        <end position="43"/>
    </location>
</feature>
<sequence>KKYKKSSLSLSLSLSKLFRPKKKTRNNKMSQMDISTRTEEGGWRSKPSFMTWRARDVVYVMRHHWIPCLFAAGFLFVVSVESSIKMVSESSPPFDIGFVATESLHHILASSPDLNTGLAALNSVLGVMQVSYIAWTWLIEGRPRATITALFLFTCRGVLGYCTQLPLSKEYLGSAIDFPLGNLSFFYFFSGHVAGATIASLDMRRMQRLRLAMIFDILNVLQSIRLLATRGHYTIDLAGGVAAAILFDSLAGKYEANTRKRQL</sequence>
<dbReference type="InterPro" id="IPR056361">
    <property type="entry name" value="AtPDCT1_2_TM_dom"/>
</dbReference>
<keyword evidence="5" id="KW-1185">Reference proteome</keyword>